<accession>A0A645GLA8</accession>
<gene>
    <name evidence="1" type="ORF">SDC9_174064</name>
</gene>
<organism evidence="1">
    <name type="scientific">bioreactor metagenome</name>
    <dbReference type="NCBI Taxonomy" id="1076179"/>
    <lineage>
        <taxon>unclassified sequences</taxon>
        <taxon>metagenomes</taxon>
        <taxon>ecological metagenomes</taxon>
    </lineage>
</organism>
<reference evidence="1" key="1">
    <citation type="submission" date="2019-08" db="EMBL/GenBank/DDBJ databases">
        <authorList>
            <person name="Kucharzyk K."/>
            <person name="Murdoch R.W."/>
            <person name="Higgins S."/>
            <person name="Loffler F."/>
        </authorList>
    </citation>
    <scope>NUCLEOTIDE SEQUENCE</scope>
</reference>
<proteinExistence type="predicted"/>
<comment type="caution">
    <text evidence="1">The sequence shown here is derived from an EMBL/GenBank/DDBJ whole genome shotgun (WGS) entry which is preliminary data.</text>
</comment>
<dbReference type="AlphaFoldDB" id="A0A645GLA8"/>
<evidence type="ECO:0000313" key="1">
    <source>
        <dbReference type="EMBL" id="MPN26639.1"/>
    </source>
</evidence>
<sequence>MPAQRQQMFVGRALGACVLGAALIGPQRRDLNHAAHASLGAGIKQRDGCQRVQGLQILVGLVSQSTDGVDDGINALQMLKPCLGCGAGAEVQRRLAVSAAHHGVVVQQGQRIHDMSAQKACAAADQNSHTLLLCIFLP</sequence>
<name>A0A645GLA8_9ZZZZ</name>
<protein>
    <submittedName>
        <fullName evidence="1">Uncharacterized protein</fullName>
    </submittedName>
</protein>
<dbReference type="EMBL" id="VSSQ01076220">
    <property type="protein sequence ID" value="MPN26639.1"/>
    <property type="molecule type" value="Genomic_DNA"/>
</dbReference>